<evidence type="ECO:0000256" key="8">
    <source>
        <dbReference type="ARBA" id="ARBA00038436"/>
    </source>
</evidence>
<dbReference type="AlphaFoldDB" id="H6RNQ5"/>
<comment type="subcellular location">
    <subcellularLocation>
        <location evidence="1">Cell inner membrane</location>
        <topology evidence="1">Multi-pass membrane protein</topology>
    </subcellularLocation>
</comment>
<evidence type="ECO:0000256" key="2">
    <source>
        <dbReference type="ARBA" id="ARBA00022448"/>
    </source>
</evidence>
<dbReference type="GO" id="GO:0005886">
    <property type="term" value="C:plasma membrane"/>
    <property type="evidence" value="ECO:0007669"/>
    <property type="project" value="UniProtKB-SubCell"/>
</dbReference>
<keyword evidence="5 9" id="KW-0812">Transmembrane</keyword>
<evidence type="ECO:0000256" key="9">
    <source>
        <dbReference type="SAM" id="Phobius"/>
    </source>
</evidence>
<protein>
    <submittedName>
        <fullName evidence="11">TRAP dicarboxylate family transporter DctQ subunit</fullName>
    </submittedName>
</protein>
<dbReference type="Proteomes" id="UP000007517">
    <property type="component" value="Chromosome"/>
</dbReference>
<evidence type="ECO:0000256" key="7">
    <source>
        <dbReference type="ARBA" id="ARBA00023136"/>
    </source>
</evidence>
<dbReference type="GO" id="GO:0015740">
    <property type="term" value="P:C4-dicarboxylate transport"/>
    <property type="evidence" value="ECO:0007669"/>
    <property type="project" value="TreeGrafter"/>
</dbReference>
<sequence>MFGDRVRAALKPVDRGLSLLEDGLMWVASLALVAVMVLVTYSAVARYLFSSPVTGSQAWVGDYLAPAITFFALSAALRSRRHIGVTFLLTRMGPGVRLLSQTIAAVMIAGVFVAVAYQGMLRTQAAVATGQSHALLGVPLALTYAVVPLGCALLVLRSLLICAQWWTGDRSNIALSPAHEESPEVPSTGIHE</sequence>
<dbReference type="KEGG" id="bsd:BLASA_4393"/>
<dbReference type="InterPro" id="IPR007387">
    <property type="entry name" value="TRAP_DctQ"/>
</dbReference>
<reference evidence="11 12" key="1">
    <citation type="journal article" date="2012" name="J. Bacteriol.">
        <title>Genome Sequence of Blastococcus saxobsidens DD2, a Stone-Inhabiting Bacterium.</title>
        <authorList>
            <person name="Chouaia B."/>
            <person name="Crotti E."/>
            <person name="Brusetti L."/>
            <person name="Daffonchio D."/>
            <person name="Essoussi I."/>
            <person name="Nouioui I."/>
            <person name="Sbissi I."/>
            <person name="Ghodhbane-Gtari F."/>
            <person name="Gtari M."/>
            <person name="Vacherie B."/>
            <person name="Barbe V."/>
            <person name="Medigue C."/>
            <person name="Gury J."/>
            <person name="Pujic P."/>
            <person name="Normand P."/>
        </authorList>
    </citation>
    <scope>NUCLEOTIDE SEQUENCE [LARGE SCALE GENOMIC DNA]</scope>
    <source>
        <strain evidence="11 12">DD2</strain>
    </source>
</reference>
<gene>
    <name evidence="11" type="ordered locus">BLASA_4393</name>
</gene>
<keyword evidence="3" id="KW-1003">Cell membrane</keyword>
<evidence type="ECO:0000313" key="11">
    <source>
        <dbReference type="EMBL" id="CCG05203.1"/>
    </source>
</evidence>
<dbReference type="HOGENOM" id="CLU_1412770_0_0_11"/>
<keyword evidence="4" id="KW-0997">Cell inner membrane</keyword>
<accession>H6RNQ5</accession>
<evidence type="ECO:0000256" key="5">
    <source>
        <dbReference type="ARBA" id="ARBA00022692"/>
    </source>
</evidence>
<feature type="transmembrane region" description="Helical" evidence="9">
    <location>
        <begin position="24"/>
        <end position="44"/>
    </location>
</feature>
<dbReference type="GO" id="GO:0022857">
    <property type="term" value="F:transmembrane transporter activity"/>
    <property type="evidence" value="ECO:0007669"/>
    <property type="project" value="TreeGrafter"/>
</dbReference>
<evidence type="ECO:0000259" key="10">
    <source>
        <dbReference type="Pfam" id="PF04290"/>
    </source>
</evidence>
<dbReference type="PANTHER" id="PTHR35011:SF10">
    <property type="entry name" value="TRAP TRANSPORTER SMALL PERMEASE PROTEIN"/>
    <property type="match status" value="1"/>
</dbReference>
<feature type="domain" description="Tripartite ATP-independent periplasmic transporters DctQ component" evidence="10">
    <location>
        <begin position="36"/>
        <end position="166"/>
    </location>
</feature>
<dbReference type="EMBL" id="FO117623">
    <property type="protein sequence ID" value="CCG05203.1"/>
    <property type="molecule type" value="Genomic_DNA"/>
</dbReference>
<keyword evidence="2" id="KW-0813">Transport</keyword>
<evidence type="ECO:0000256" key="3">
    <source>
        <dbReference type="ARBA" id="ARBA00022475"/>
    </source>
</evidence>
<dbReference type="Pfam" id="PF04290">
    <property type="entry name" value="DctQ"/>
    <property type="match status" value="1"/>
</dbReference>
<feature type="transmembrane region" description="Helical" evidence="9">
    <location>
        <begin position="56"/>
        <end position="77"/>
    </location>
</feature>
<name>H6RNQ5_BLASD</name>
<evidence type="ECO:0000256" key="4">
    <source>
        <dbReference type="ARBA" id="ARBA00022519"/>
    </source>
</evidence>
<dbReference type="eggNOG" id="COG3090">
    <property type="taxonomic scope" value="Bacteria"/>
</dbReference>
<organism evidence="11 12">
    <name type="scientific">Blastococcus saxobsidens (strain DD2)</name>
    <dbReference type="NCBI Taxonomy" id="1146883"/>
    <lineage>
        <taxon>Bacteria</taxon>
        <taxon>Bacillati</taxon>
        <taxon>Actinomycetota</taxon>
        <taxon>Actinomycetes</taxon>
        <taxon>Geodermatophilales</taxon>
        <taxon>Geodermatophilaceae</taxon>
        <taxon>Blastococcus</taxon>
    </lineage>
</organism>
<dbReference type="STRING" id="1146883.BLASA_4393"/>
<comment type="similarity">
    <text evidence="8">Belongs to the TRAP transporter small permease family.</text>
</comment>
<proteinExistence type="inferred from homology"/>
<evidence type="ECO:0000256" key="6">
    <source>
        <dbReference type="ARBA" id="ARBA00022989"/>
    </source>
</evidence>
<feature type="transmembrane region" description="Helical" evidence="9">
    <location>
        <begin position="137"/>
        <end position="156"/>
    </location>
</feature>
<feature type="transmembrane region" description="Helical" evidence="9">
    <location>
        <begin position="98"/>
        <end position="117"/>
    </location>
</feature>
<evidence type="ECO:0000313" key="12">
    <source>
        <dbReference type="Proteomes" id="UP000007517"/>
    </source>
</evidence>
<evidence type="ECO:0000256" key="1">
    <source>
        <dbReference type="ARBA" id="ARBA00004429"/>
    </source>
</evidence>
<keyword evidence="7 9" id="KW-0472">Membrane</keyword>
<keyword evidence="6 9" id="KW-1133">Transmembrane helix</keyword>
<dbReference type="InterPro" id="IPR055348">
    <property type="entry name" value="DctQ"/>
</dbReference>
<dbReference type="PANTHER" id="PTHR35011">
    <property type="entry name" value="2,3-DIKETO-L-GULONATE TRAP TRANSPORTER SMALL PERMEASE PROTEIN YIAM"/>
    <property type="match status" value="1"/>
</dbReference>
<reference evidence="12" key="2">
    <citation type="submission" date="2012-02" db="EMBL/GenBank/DDBJ databases">
        <title>Complete genome sequence of Blastococcus saxobsidens strain DD2.</title>
        <authorList>
            <person name="Genoscope."/>
        </authorList>
    </citation>
    <scope>NUCLEOTIDE SEQUENCE [LARGE SCALE GENOMIC DNA]</scope>
    <source>
        <strain evidence="12">DD2</strain>
    </source>
</reference>
<keyword evidence="12" id="KW-1185">Reference proteome</keyword>